<comment type="caution">
    <text evidence="10">The sequence shown here is derived from an EMBL/GenBank/DDBJ whole genome shotgun (WGS) entry which is preliminary data.</text>
</comment>
<dbReference type="InterPro" id="IPR017853">
    <property type="entry name" value="GH"/>
</dbReference>
<evidence type="ECO:0000256" key="4">
    <source>
        <dbReference type="ARBA" id="ARBA00022490"/>
    </source>
</evidence>
<dbReference type="FunFam" id="3.20.20.80:FF:000022">
    <property type="entry name" value="Beta-glucosidase 11"/>
    <property type="match status" value="1"/>
</dbReference>
<protein>
    <submittedName>
        <fullName evidence="10">Uncharacterized protein</fullName>
    </submittedName>
</protein>
<evidence type="ECO:0000256" key="6">
    <source>
        <dbReference type="ARBA" id="ARBA00022801"/>
    </source>
</evidence>
<evidence type="ECO:0000256" key="9">
    <source>
        <dbReference type="RuleBase" id="RU003690"/>
    </source>
</evidence>
<evidence type="ECO:0000256" key="2">
    <source>
        <dbReference type="ARBA" id="ARBA00004913"/>
    </source>
</evidence>
<dbReference type="SUPFAM" id="SSF51445">
    <property type="entry name" value="(Trans)glycosidases"/>
    <property type="match status" value="1"/>
</dbReference>
<evidence type="ECO:0000256" key="3">
    <source>
        <dbReference type="ARBA" id="ARBA00010838"/>
    </source>
</evidence>
<dbReference type="GO" id="GO:0008422">
    <property type="term" value="F:beta-glucosidase activity"/>
    <property type="evidence" value="ECO:0007669"/>
    <property type="project" value="UniProtKB-ARBA"/>
</dbReference>
<dbReference type="InterPro" id="IPR001360">
    <property type="entry name" value="Glyco_hydro_1"/>
</dbReference>
<comment type="catalytic activity">
    <reaction evidence="8">
        <text>deacetylisoipecoside + H2O = deacetylisoipecoside aglycone + D-glucose</text>
        <dbReference type="Rhea" id="RHEA:78887"/>
        <dbReference type="ChEBI" id="CHEBI:4167"/>
        <dbReference type="ChEBI" id="CHEBI:15377"/>
        <dbReference type="ChEBI" id="CHEBI:58091"/>
        <dbReference type="ChEBI" id="CHEBI:229557"/>
    </reaction>
    <physiologicalReaction direction="left-to-right" evidence="8">
        <dbReference type="Rhea" id="RHEA:78888"/>
    </physiologicalReaction>
</comment>
<comment type="subcellular location">
    <subcellularLocation>
        <location evidence="1">Cytoplasm</location>
        <location evidence="1">Cytosol</location>
    </subcellularLocation>
</comment>
<proteinExistence type="inferred from homology"/>
<dbReference type="PANTHER" id="PTHR10353:SF137">
    <property type="entry name" value="MYROSINASE 3-RELATED"/>
    <property type="match status" value="1"/>
</dbReference>
<gene>
    <name evidence="10" type="ORF">ACH5RR_021774</name>
</gene>
<dbReference type="InterPro" id="IPR033132">
    <property type="entry name" value="GH_1_N_CS"/>
</dbReference>
<dbReference type="GO" id="GO:0005829">
    <property type="term" value="C:cytosol"/>
    <property type="evidence" value="ECO:0007669"/>
    <property type="project" value="UniProtKB-SubCell"/>
</dbReference>
<keyword evidence="4" id="KW-0963">Cytoplasm</keyword>
<evidence type="ECO:0000256" key="8">
    <source>
        <dbReference type="ARBA" id="ARBA00093183"/>
    </source>
</evidence>
<name>A0ABD2ZI83_9GENT</name>
<evidence type="ECO:0000256" key="5">
    <source>
        <dbReference type="ARBA" id="ARBA00022589"/>
    </source>
</evidence>
<keyword evidence="6" id="KW-0378">Hydrolase</keyword>
<comment type="similarity">
    <text evidence="3 9">Belongs to the glycosyl hydrolase 1 family.</text>
</comment>
<evidence type="ECO:0000256" key="7">
    <source>
        <dbReference type="ARBA" id="ARBA00023295"/>
    </source>
</evidence>
<evidence type="ECO:0000313" key="11">
    <source>
        <dbReference type="Proteomes" id="UP001630127"/>
    </source>
</evidence>
<evidence type="ECO:0000313" key="10">
    <source>
        <dbReference type="EMBL" id="KAL3519185.1"/>
    </source>
</evidence>
<dbReference type="GO" id="GO:0033075">
    <property type="term" value="P:isoquinoline alkaloid biosynthetic process"/>
    <property type="evidence" value="ECO:0007669"/>
    <property type="project" value="UniProtKB-ARBA"/>
</dbReference>
<dbReference type="PANTHER" id="PTHR10353">
    <property type="entry name" value="GLYCOSYL HYDROLASE"/>
    <property type="match status" value="1"/>
</dbReference>
<dbReference type="PROSITE" id="PS00653">
    <property type="entry name" value="GLYCOSYL_HYDROL_F1_2"/>
    <property type="match status" value="1"/>
</dbReference>
<dbReference type="PRINTS" id="PR00131">
    <property type="entry name" value="GLHYDRLASE1"/>
</dbReference>
<accession>A0ABD2ZI83</accession>
<keyword evidence="11" id="KW-1185">Reference proteome</keyword>
<evidence type="ECO:0000256" key="1">
    <source>
        <dbReference type="ARBA" id="ARBA00004514"/>
    </source>
</evidence>
<dbReference type="Gene3D" id="3.20.20.80">
    <property type="entry name" value="Glycosidases"/>
    <property type="match status" value="1"/>
</dbReference>
<organism evidence="10 11">
    <name type="scientific">Cinchona calisaya</name>
    <dbReference type="NCBI Taxonomy" id="153742"/>
    <lineage>
        <taxon>Eukaryota</taxon>
        <taxon>Viridiplantae</taxon>
        <taxon>Streptophyta</taxon>
        <taxon>Embryophyta</taxon>
        <taxon>Tracheophyta</taxon>
        <taxon>Spermatophyta</taxon>
        <taxon>Magnoliopsida</taxon>
        <taxon>eudicotyledons</taxon>
        <taxon>Gunneridae</taxon>
        <taxon>Pentapetalae</taxon>
        <taxon>asterids</taxon>
        <taxon>lamiids</taxon>
        <taxon>Gentianales</taxon>
        <taxon>Rubiaceae</taxon>
        <taxon>Cinchonoideae</taxon>
        <taxon>Cinchoneae</taxon>
        <taxon>Cinchona</taxon>
    </lineage>
</organism>
<dbReference type="Proteomes" id="UP001630127">
    <property type="component" value="Unassembled WGS sequence"/>
</dbReference>
<dbReference type="AlphaFoldDB" id="A0ABD2ZI83"/>
<comment type="pathway">
    <text evidence="2">Alkaloid biosynthesis.</text>
</comment>
<dbReference type="EMBL" id="JBJUIK010000009">
    <property type="protein sequence ID" value="KAL3519185.1"/>
    <property type="molecule type" value="Genomic_DNA"/>
</dbReference>
<dbReference type="Pfam" id="PF00232">
    <property type="entry name" value="Glyco_hydro_1"/>
    <property type="match status" value="1"/>
</dbReference>
<reference evidence="10 11" key="1">
    <citation type="submission" date="2024-11" db="EMBL/GenBank/DDBJ databases">
        <title>A near-complete genome assembly of Cinchona calisaya.</title>
        <authorList>
            <person name="Lian D.C."/>
            <person name="Zhao X.W."/>
            <person name="Wei L."/>
        </authorList>
    </citation>
    <scope>NUCLEOTIDE SEQUENCE [LARGE SCALE GENOMIC DNA]</scope>
    <source>
        <tissue evidence="10">Nenye</tissue>
    </source>
</reference>
<keyword evidence="5" id="KW-0017">Alkaloid metabolism</keyword>
<sequence length="527" mass="60407">MGTPVTPVLPAFSLKRKDFPNGFVFGASASAFQYEGAVDKDGRGPSIWDTFLKQNYPDIVKDGGLEAIGHYYQYKDDVRVMKEMGIDSYRFSISWSRVLPNGRRTDPAEVGKIENGVNEEGIKFYNDLINELIANDIEPMVTLFHWDVPQALENEYLGFLDRRIVHDFIGFADLCFSRFGDRVKHWITFNEPWSFSVGGYSMGTFAPGRGASAPNARIEMNFDFPPSRATSKQAISFTLTPKSGDPSTEPYIVSHNQLLAHAAAVELYRLQYQRKQMGKIGITLVSFWAVPYHDTKEDKDAAQRAIDFMFGWFMDPITNGDYPSSMRSLVGCRLPTFTVMESQLLKGSFDFLGFNYYTANYVLNDPPNPASKAHYKTDSQAKCTPLRDGVPIGERAASDWLYVYPKGLMEHLDYIRKKYNNPPVIITENGCDEFNVKDLSYWVAFFDDKRMSYHYRHLQFVKKAIDKGANIQGYYIWSLMDNLEWSSGFRTRFGMNFIDFKNDLKRYPKLSAAWYKFLLQKDDEPKA</sequence>
<keyword evidence="7" id="KW-0326">Glycosidase</keyword>
<dbReference type="GO" id="GO:0009251">
    <property type="term" value="P:glucan catabolic process"/>
    <property type="evidence" value="ECO:0007669"/>
    <property type="project" value="UniProtKB-ARBA"/>
</dbReference>